<dbReference type="Pfam" id="PF25904">
    <property type="entry name" value="Tmrp11_N"/>
    <property type="match status" value="1"/>
</dbReference>
<dbReference type="GO" id="GO:0032259">
    <property type="term" value="P:methylation"/>
    <property type="evidence" value="ECO:0007669"/>
    <property type="project" value="UniProtKB-KW"/>
</dbReference>
<dbReference type="OMA" id="QRHENIR"/>
<dbReference type="InterPro" id="IPR029063">
    <property type="entry name" value="SAM-dependent_MTases_sf"/>
</dbReference>
<dbReference type="SUPFAM" id="SSF53335">
    <property type="entry name" value="S-adenosyl-L-methionine-dependent methyltransferases"/>
    <property type="match status" value="1"/>
</dbReference>
<name>A0A915HTN9_ROMCU</name>
<proteinExistence type="predicted"/>
<dbReference type="Gene3D" id="3.40.50.150">
    <property type="entry name" value="Vaccinia Virus protein VP39"/>
    <property type="match status" value="1"/>
</dbReference>
<keyword evidence="2" id="KW-0808">Transferase</keyword>
<feature type="domain" description="tRNA (guanine(10)-N(2))-methyltransferase TRMT11 N-terminal" evidence="3">
    <location>
        <begin position="49"/>
        <end position="122"/>
    </location>
</feature>
<evidence type="ECO:0000313" key="4">
    <source>
        <dbReference type="Proteomes" id="UP000887565"/>
    </source>
</evidence>
<dbReference type="PANTHER" id="PTHR13370">
    <property type="entry name" value="RNA METHYLASE-RELATED"/>
    <property type="match status" value="1"/>
</dbReference>
<evidence type="ECO:0000259" key="3">
    <source>
        <dbReference type="Pfam" id="PF25904"/>
    </source>
</evidence>
<keyword evidence="4" id="KW-1185">Reference proteome</keyword>
<evidence type="ECO:0000313" key="5">
    <source>
        <dbReference type="WBParaSite" id="nRc.2.0.1.t04760-RA"/>
    </source>
</evidence>
<organism evidence="4 5">
    <name type="scientific">Romanomermis culicivorax</name>
    <name type="common">Nematode worm</name>
    <dbReference type="NCBI Taxonomy" id="13658"/>
    <lineage>
        <taxon>Eukaryota</taxon>
        <taxon>Metazoa</taxon>
        <taxon>Ecdysozoa</taxon>
        <taxon>Nematoda</taxon>
        <taxon>Enoplea</taxon>
        <taxon>Dorylaimia</taxon>
        <taxon>Mermithida</taxon>
        <taxon>Mermithoidea</taxon>
        <taxon>Mermithidae</taxon>
        <taxon>Romanomermis</taxon>
    </lineage>
</organism>
<dbReference type="WBParaSite" id="nRc.2.0.1.t04760-RA">
    <property type="protein sequence ID" value="nRc.2.0.1.t04760-RA"/>
    <property type="gene ID" value="nRc.2.0.1.g04760"/>
</dbReference>
<dbReference type="Proteomes" id="UP000887565">
    <property type="component" value="Unplaced"/>
</dbReference>
<keyword evidence="1" id="KW-0489">Methyltransferase</keyword>
<evidence type="ECO:0000256" key="1">
    <source>
        <dbReference type="ARBA" id="ARBA00022603"/>
    </source>
</evidence>
<dbReference type="PANTHER" id="PTHR13370:SF3">
    <property type="entry name" value="TRNA (GUANINE(10)-N2)-METHYLTRANSFERASE HOMOLOG"/>
    <property type="match status" value="1"/>
</dbReference>
<sequence>MGSTFLVNFCRSCPKGFRAAEMNGLSKLFDFPEYLAECLQDETTVVTPSSTFAIWVDAIGKKLNQQYKVERIEGLSFLDIQGTIDLDHPDIHFHLLEYCGEDSSQKIKQPLEIFFGRLVGKGRLRTLPSSYDLKTRNYIGNTSMDPLFSFIATNLAAVAENDIVYDPFVGTGSLLLSAAHFGAYCFGNDINYNTIFGRGKSSRSGVKIKQRHENIRSNFEQYESIEHFIGTLCADSSRAPYGIREKASKIGMKNEPAQNIFDEKSLAG</sequence>
<dbReference type="AlphaFoldDB" id="A0A915HTN9"/>
<dbReference type="GO" id="GO:0008168">
    <property type="term" value="F:methyltransferase activity"/>
    <property type="evidence" value="ECO:0007669"/>
    <property type="project" value="UniProtKB-KW"/>
</dbReference>
<dbReference type="GO" id="GO:0005737">
    <property type="term" value="C:cytoplasm"/>
    <property type="evidence" value="ECO:0007669"/>
    <property type="project" value="TreeGrafter"/>
</dbReference>
<dbReference type="InterPro" id="IPR059073">
    <property type="entry name" value="TRMT11_N"/>
</dbReference>
<accession>A0A915HTN9</accession>
<evidence type="ECO:0000256" key="2">
    <source>
        <dbReference type="ARBA" id="ARBA00022679"/>
    </source>
</evidence>
<protein>
    <recommendedName>
        <fullName evidence="3">tRNA (guanine(10)-N(2))-methyltransferase TRMT11 N-terminal domain-containing protein</fullName>
    </recommendedName>
</protein>
<reference evidence="5" key="1">
    <citation type="submission" date="2022-11" db="UniProtKB">
        <authorList>
            <consortium name="WormBaseParasite"/>
        </authorList>
    </citation>
    <scope>IDENTIFICATION</scope>
</reference>